<evidence type="ECO:0000313" key="7">
    <source>
        <dbReference type="Proteomes" id="UP001212152"/>
    </source>
</evidence>
<feature type="domain" description="PXA" evidence="5">
    <location>
        <begin position="1"/>
        <end position="31"/>
    </location>
</feature>
<dbReference type="InterPro" id="IPR044926">
    <property type="entry name" value="RGS_subdomain_2"/>
</dbReference>
<keyword evidence="7" id="KW-1185">Reference proteome</keyword>
<dbReference type="CDD" id="cd06093">
    <property type="entry name" value="PX_domain"/>
    <property type="match status" value="1"/>
</dbReference>
<dbReference type="PROSITE" id="PS50132">
    <property type="entry name" value="RGS"/>
    <property type="match status" value="1"/>
</dbReference>
<dbReference type="Pfam" id="PF00168">
    <property type="entry name" value="C2"/>
    <property type="match status" value="1"/>
</dbReference>
<dbReference type="PANTHER" id="PTHR22775">
    <property type="entry name" value="SORTING NEXIN"/>
    <property type="match status" value="1"/>
</dbReference>
<dbReference type="Gene3D" id="2.60.40.150">
    <property type="entry name" value="C2 domain"/>
    <property type="match status" value="1"/>
</dbReference>
<feature type="region of interest" description="Disordered" evidence="2">
    <location>
        <begin position="769"/>
        <end position="788"/>
    </location>
</feature>
<dbReference type="AlphaFoldDB" id="A0AAD5XMZ6"/>
<accession>A0AAD5XMZ6</accession>
<comment type="similarity">
    <text evidence="1">Belongs to the sorting nexin family.</text>
</comment>
<dbReference type="PROSITE" id="PS51207">
    <property type="entry name" value="PXA"/>
    <property type="match status" value="1"/>
</dbReference>
<dbReference type="Proteomes" id="UP001212152">
    <property type="component" value="Unassembled WGS sequence"/>
</dbReference>
<evidence type="ECO:0000259" key="4">
    <source>
        <dbReference type="PROSITE" id="PS50132"/>
    </source>
</evidence>
<dbReference type="EMBL" id="JADGJQ010000078">
    <property type="protein sequence ID" value="KAJ3172380.1"/>
    <property type="molecule type" value="Genomic_DNA"/>
</dbReference>
<name>A0AAD5XMZ6_9FUNG</name>
<dbReference type="InterPro" id="IPR035892">
    <property type="entry name" value="C2_domain_sf"/>
</dbReference>
<dbReference type="InterPro" id="IPR003114">
    <property type="entry name" value="Phox_assoc"/>
</dbReference>
<evidence type="ECO:0000256" key="1">
    <source>
        <dbReference type="ARBA" id="ARBA00010883"/>
    </source>
</evidence>
<dbReference type="Gene3D" id="3.30.1520.10">
    <property type="entry name" value="Phox-like domain"/>
    <property type="match status" value="1"/>
</dbReference>
<dbReference type="PANTHER" id="PTHR22775:SF3">
    <property type="entry name" value="SORTING NEXIN-13"/>
    <property type="match status" value="1"/>
</dbReference>
<gene>
    <name evidence="6" type="ORF">HDU87_007884</name>
</gene>
<evidence type="ECO:0000313" key="6">
    <source>
        <dbReference type="EMBL" id="KAJ3172380.1"/>
    </source>
</evidence>
<feature type="domain" description="C2" evidence="3">
    <location>
        <begin position="37"/>
        <end position="153"/>
    </location>
</feature>
<dbReference type="Pfam" id="PF00615">
    <property type="entry name" value="RGS"/>
    <property type="match status" value="1"/>
</dbReference>
<proteinExistence type="inferred from homology"/>
<evidence type="ECO:0000256" key="2">
    <source>
        <dbReference type="SAM" id="MobiDB-lite"/>
    </source>
</evidence>
<dbReference type="PROSITE" id="PS50004">
    <property type="entry name" value="C2"/>
    <property type="match status" value="1"/>
</dbReference>
<feature type="compositionally biased region" description="Polar residues" evidence="2">
    <location>
        <begin position="371"/>
        <end position="386"/>
    </location>
</feature>
<evidence type="ECO:0000259" key="3">
    <source>
        <dbReference type="PROSITE" id="PS50004"/>
    </source>
</evidence>
<dbReference type="GO" id="GO:0035091">
    <property type="term" value="F:phosphatidylinositol binding"/>
    <property type="evidence" value="ECO:0007669"/>
    <property type="project" value="InterPro"/>
</dbReference>
<sequence length="1038" mass="110622">MATSVLLPIVDMCSDPDWINMKLVAYLTRKQQKAAAKMAKRKQQEPVLPGAVIQDEIYVKVLEARKLPFAGVDTIYCSVLCGTTAHKSPKVRAEAHPMWHEEFRFPWDPNNDSGIAGVVVDIFETKLIKDDIIGSAYIPISQLPPNQLVRGWQPVDTSDTRHAATTNAELLIEAIRIRPTAPSALSPAVQTPAPRITAADVMVRSTALVEFIEYMDAENGSKYVQLYIMMDSFNRFAKLEMAGQGGENAIEGVRADAQAVVTTFLTPGADQYVDLDAKDLVAAARSEIAENPNPDVFKPLQAAVVALLDQRFMSGFRNSVPYREFCAREQAAASASQVPGSISAPASDEESDAETLDVTPAVTDIADMEPSATSPNSAATDNSIGRSTRVDSEVPQVVKSENAATALPFAHDEVTPVEKTVVASSPSTTVSDEAVIASEALTRCAQQAADVLAALKLDGTDSPASVQEAIAAFREQVVLIDAVMRAAPDSDAVGELAHVKLQLQTKVEELVELTDAVEHAPAPPQLDLRNIRINVLDMSDPADPALADEGEKKNIFAFAGVGAPAAPRPADMKYIVQIERADGSGGWMIAKSYLDLINLNEALEVTHPKVRKSGFPAPPRRGGAQQRARAAAALPGELERWLNIAVTDEELRATPAMLDFMRPENFAQQVDTAQQTQIQNKVFGSLKSAGTLLRKVAVAAPVRAATMLAGEVGAAAKAAGDGLRKATISGTSAVSAAAAGAVGGVSRTPSLKRPLGDEVTILPRASSLDDLAGVDLPPPPTPPRRAASPEKTLAMGELQPDAAATRSSSRPAQPALPTLATRLDRVVNNTAPKSAAPSPLSDADLETVLECIFGTIEEIFALSDPAQWFRQKGLHVVKTILRRTYGGTISNLLQTRMHEATSEKKVAEHLLALDAAMWPGGIWYSSAADVVVHSATDEKSSRSSTTTATASVVAAAVAAPSTSAFERTDEDRANTKMEAKRLFTTTALPGVDTVARVAGRYNTVAGITRLFNMLQNRTLNEGLICHVLESVVRGLLEK</sequence>
<dbReference type="SMART" id="SM00315">
    <property type="entry name" value="RGS"/>
    <property type="match status" value="1"/>
</dbReference>
<dbReference type="InterPro" id="IPR036305">
    <property type="entry name" value="RGS_sf"/>
</dbReference>
<dbReference type="InterPro" id="IPR036871">
    <property type="entry name" value="PX_dom_sf"/>
</dbReference>
<evidence type="ECO:0000259" key="5">
    <source>
        <dbReference type="PROSITE" id="PS51207"/>
    </source>
</evidence>
<reference evidence="6" key="1">
    <citation type="submission" date="2020-05" db="EMBL/GenBank/DDBJ databases">
        <title>Phylogenomic resolution of chytrid fungi.</title>
        <authorList>
            <person name="Stajich J.E."/>
            <person name="Amses K."/>
            <person name="Simmons R."/>
            <person name="Seto K."/>
            <person name="Myers J."/>
            <person name="Bonds A."/>
            <person name="Quandt C.A."/>
            <person name="Barry K."/>
            <person name="Liu P."/>
            <person name="Grigoriev I."/>
            <person name="Longcore J.E."/>
            <person name="James T.Y."/>
        </authorList>
    </citation>
    <scope>NUCLEOTIDE SEQUENCE</scope>
    <source>
        <strain evidence="6">JEL0379</strain>
    </source>
</reference>
<feature type="region of interest" description="Disordered" evidence="2">
    <location>
        <begin position="334"/>
        <end position="395"/>
    </location>
</feature>
<organism evidence="6 7">
    <name type="scientific">Geranomyces variabilis</name>
    <dbReference type="NCBI Taxonomy" id="109894"/>
    <lineage>
        <taxon>Eukaryota</taxon>
        <taxon>Fungi</taxon>
        <taxon>Fungi incertae sedis</taxon>
        <taxon>Chytridiomycota</taxon>
        <taxon>Chytridiomycota incertae sedis</taxon>
        <taxon>Chytridiomycetes</taxon>
        <taxon>Spizellomycetales</taxon>
        <taxon>Powellomycetaceae</taxon>
        <taxon>Geranomyces</taxon>
    </lineage>
</organism>
<protein>
    <recommendedName>
        <fullName evidence="8">C2 domain-containing protein</fullName>
    </recommendedName>
</protein>
<feature type="region of interest" description="Disordered" evidence="2">
    <location>
        <begin position="799"/>
        <end position="821"/>
    </location>
</feature>
<dbReference type="Gene3D" id="1.10.167.10">
    <property type="entry name" value="Regulator of G-protein Signalling 4, domain 2"/>
    <property type="match status" value="1"/>
</dbReference>
<dbReference type="InterPro" id="IPR016137">
    <property type="entry name" value="RGS"/>
</dbReference>
<dbReference type="InterPro" id="IPR000008">
    <property type="entry name" value="C2_dom"/>
</dbReference>
<dbReference type="SMART" id="SM00239">
    <property type="entry name" value="C2"/>
    <property type="match status" value="1"/>
</dbReference>
<feature type="domain" description="RGS" evidence="4">
    <location>
        <begin position="197"/>
        <end position="326"/>
    </location>
</feature>
<dbReference type="CDD" id="cd00030">
    <property type="entry name" value="C2"/>
    <property type="match status" value="1"/>
</dbReference>
<dbReference type="Pfam" id="PF08628">
    <property type="entry name" value="Nexin_C"/>
    <property type="match status" value="1"/>
</dbReference>
<dbReference type="SUPFAM" id="SSF64268">
    <property type="entry name" value="PX domain"/>
    <property type="match status" value="1"/>
</dbReference>
<dbReference type="SUPFAM" id="SSF49562">
    <property type="entry name" value="C2 domain (Calcium/lipid-binding domain, CaLB)"/>
    <property type="match status" value="1"/>
</dbReference>
<dbReference type="SUPFAM" id="SSF48097">
    <property type="entry name" value="Regulator of G-protein signaling, RGS"/>
    <property type="match status" value="1"/>
</dbReference>
<comment type="caution">
    <text evidence="6">The sequence shown here is derived from an EMBL/GenBank/DDBJ whole genome shotgun (WGS) entry which is preliminary data.</text>
</comment>
<evidence type="ECO:0008006" key="8">
    <source>
        <dbReference type="Google" id="ProtNLM"/>
    </source>
</evidence>
<dbReference type="InterPro" id="IPR013937">
    <property type="entry name" value="Sorting_nexin_C"/>
</dbReference>